<name>A0A2K1L6J2_PHYPA</name>
<keyword evidence="4 9" id="KW-0812">Transmembrane</keyword>
<dbReference type="Pfam" id="PF05493">
    <property type="entry name" value="ATP_synt_H"/>
    <property type="match status" value="1"/>
</dbReference>
<feature type="chain" id="PRO_5044576511" evidence="10">
    <location>
        <begin position="21"/>
        <end position="71"/>
    </location>
</feature>
<dbReference type="Gramene" id="Pp3c1_1320V3.2">
    <property type="protein sequence ID" value="Pp3c1_1320V3.2"/>
    <property type="gene ID" value="Pp3c1_1320"/>
</dbReference>
<dbReference type="OrthoDB" id="1508846at2759"/>
<comment type="subcellular location">
    <subcellularLocation>
        <location evidence="1">Endomembrane system</location>
        <topology evidence="1">Multi-pass membrane protein</topology>
    </subcellularLocation>
</comment>
<evidence type="ECO:0000256" key="6">
    <source>
        <dbReference type="ARBA" id="ARBA00022989"/>
    </source>
</evidence>
<dbReference type="PANTHER" id="PTHR12263">
    <property type="entry name" value="VACUOLAR ATP SYNTHASE SUBUNIT H"/>
    <property type="match status" value="1"/>
</dbReference>
<keyword evidence="5" id="KW-0375">Hydrogen ion transport</keyword>
<keyword evidence="8 9" id="KW-0472">Membrane</keyword>
<dbReference type="EMBL" id="ABEU02000001">
    <property type="protein sequence ID" value="PNR61640.1"/>
    <property type="molecule type" value="Genomic_DNA"/>
</dbReference>
<dbReference type="EnsemblPlants" id="Pp3c1_1320V3.2">
    <property type="protein sequence ID" value="Pp3c1_1320V3.2"/>
    <property type="gene ID" value="Pp3c1_1320"/>
</dbReference>
<proteinExistence type="inferred from homology"/>
<evidence type="ECO:0000256" key="4">
    <source>
        <dbReference type="ARBA" id="ARBA00022692"/>
    </source>
</evidence>
<dbReference type="GeneID" id="112286109"/>
<dbReference type="Gramene" id="Pp3c1_1320V3.1">
    <property type="protein sequence ID" value="Pp3c1_1320V3.1"/>
    <property type="gene ID" value="Pp3c1_1320"/>
</dbReference>
<evidence type="ECO:0000313" key="12">
    <source>
        <dbReference type="EnsemblPlants" id="Pp3c1_1320V3.1"/>
    </source>
</evidence>
<evidence type="ECO:0000256" key="1">
    <source>
        <dbReference type="ARBA" id="ARBA00004127"/>
    </source>
</evidence>
<dbReference type="PANTHER" id="PTHR12263:SF0">
    <property type="entry name" value="V-TYPE PROTON ATPASE SUBUNIT"/>
    <property type="match status" value="1"/>
</dbReference>
<protein>
    <submittedName>
        <fullName evidence="11 12">Uncharacterized protein</fullName>
    </submittedName>
</protein>
<dbReference type="GO" id="GO:0033179">
    <property type="term" value="C:proton-transporting V-type ATPase, V0 domain"/>
    <property type="evidence" value="ECO:0007669"/>
    <property type="project" value="InterPro"/>
</dbReference>
<dbReference type="GO" id="GO:0012505">
    <property type="term" value="C:endomembrane system"/>
    <property type="evidence" value="ECO:0007669"/>
    <property type="project" value="UniProtKB-SubCell"/>
</dbReference>
<evidence type="ECO:0000313" key="13">
    <source>
        <dbReference type="Proteomes" id="UP000006727"/>
    </source>
</evidence>
<evidence type="ECO:0000256" key="3">
    <source>
        <dbReference type="ARBA" id="ARBA00022448"/>
    </source>
</evidence>
<dbReference type="GO" id="GO:0055085">
    <property type="term" value="P:transmembrane transport"/>
    <property type="evidence" value="ECO:0000318"/>
    <property type="project" value="GO_Central"/>
</dbReference>
<comment type="similarity">
    <text evidence="2">Belongs to the V-ATPase e1/e2 subunit family.</text>
</comment>
<evidence type="ECO:0000256" key="7">
    <source>
        <dbReference type="ARBA" id="ARBA00023065"/>
    </source>
</evidence>
<keyword evidence="7" id="KW-0406">Ion transport</keyword>
<dbReference type="PaxDb" id="3218-PP1S200_70V6.1"/>
<evidence type="ECO:0000256" key="2">
    <source>
        <dbReference type="ARBA" id="ARBA00008328"/>
    </source>
</evidence>
<reference evidence="12" key="3">
    <citation type="submission" date="2020-12" db="UniProtKB">
        <authorList>
            <consortium name="EnsemblPlants"/>
        </authorList>
    </citation>
    <scope>IDENTIFICATION</scope>
</reference>
<dbReference type="EnsemblPlants" id="Pp3c1_1320V3.1">
    <property type="protein sequence ID" value="Pp3c1_1320V3.1"/>
    <property type="gene ID" value="Pp3c1_1320"/>
</dbReference>
<dbReference type="Proteomes" id="UP000006727">
    <property type="component" value="Chromosome 1"/>
</dbReference>
<dbReference type="OMA" id="TSTICCW"/>
<evidence type="ECO:0000256" key="9">
    <source>
        <dbReference type="SAM" id="Phobius"/>
    </source>
</evidence>
<evidence type="ECO:0000313" key="11">
    <source>
        <dbReference type="EMBL" id="PNR61640.1"/>
    </source>
</evidence>
<keyword evidence="3" id="KW-0813">Transport</keyword>
<reference evidence="11 13" key="2">
    <citation type="journal article" date="2018" name="Plant J.">
        <title>The Physcomitrella patens chromosome-scale assembly reveals moss genome structure and evolution.</title>
        <authorList>
            <person name="Lang D."/>
            <person name="Ullrich K.K."/>
            <person name="Murat F."/>
            <person name="Fuchs J."/>
            <person name="Jenkins J."/>
            <person name="Haas F.B."/>
            <person name="Piednoel M."/>
            <person name="Gundlach H."/>
            <person name="Van Bel M."/>
            <person name="Meyberg R."/>
            <person name="Vives C."/>
            <person name="Morata J."/>
            <person name="Symeonidi A."/>
            <person name="Hiss M."/>
            <person name="Muchero W."/>
            <person name="Kamisugi Y."/>
            <person name="Saleh O."/>
            <person name="Blanc G."/>
            <person name="Decker E.L."/>
            <person name="van Gessel N."/>
            <person name="Grimwood J."/>
            <person name="Hayes R.D."/>
            <person name="Graham S.W."/>
            <person name="Gunter L.E."/>
            <person name="McDaniel S.F."/>
            <person name="Hoernstein S.N.W."/>
            <person name="Larsson A."/>
            <person name="Li F.W."/>
            <person name="Perroud P.F."/>
            <person name="Phillips J."/>
            <person name="Ranjan P."/>
            <person name="Rokshar D.S."/>
            <person name="Rothfels C.J."/>
            <person name="Schneider L."/>
            <person name="Shu S."/>
            <person name="Stevenson D.W."/>
            <person name="Thummler F."/>
            <person name="Tillich M."/>
            <person name="Villarreal Aguilar J.C."/>
            <person name="Widiez T."/>
            <person name="Wong G.K."/>
            <person name="Wymore A."/>
            <person name="Zhang Y."/>
            <person name="Zimmer A.D."/>
            <person name="Quatrano R.S."/>
            <person name="Mayer K.F.X."/>
            <person name="Goodstein D."/>
            <person name="Casacuberta J.M."/>
            <person name="Vandepoele K."/>
            <person name="Reski R."/>
            <person name="Cuming A.C."/>
            <person name="Tuskan G.A."/>
            <person name="Maumus F."/>
            <person name="Salse J."/>
            <person name="Schmutz J."/>
            <person name="Rensing S.A."/>
        </authorList>
    </citation>
    <scope>NUCLEOTIDE SEQUENCE [LARGE SCALE GENOMIC DNA]</scope>
    <source>
        <strain evidence="12 13">cv. Gransden 2004</strain>
    </source>
</reference>
<evidence type="ECO:0000256" key="8">
    <source>
        <dbReference type="ARBA" id="ARBA00023136"/>
    </source>
</evidence>
<dbReference type="GO" id="GO:0046961">
    <property type="term" value="F:proton-transporting ATPase activity, rotational mechanism"/>
    <property type="evidence" value="ECO:0007669"/>
    <property type="project" value="InterPro"/>
</dbReference>
<sequence>MGFFLISLYFLLTALVGSLCVKVCYNKGSSTNLLNVVLVNTAVICCWLMWAIVWLAQWKPLINPVLKAEGE</sequence>
<dbReference type="RefSeq" id="XP_024383473.1">
    <property type="nucleotide sequence ID" value="XM_024527705.2"/>
</dbReference>
<feature type="signal peptide" evidence="10">
    <location>
        <begin position="1"/>
        <end position="20"/>
    </location>
</feature>
<gene>
    <name evidence="12" type="primary">LOC112286109</name>
    <name evidence="11" type="ORF">PHYPA_000063</name>
</gene>
<evidence type="ECO:0000256" key="5">
    <source>
        <dbReference type="ARBA" id="ARBA00022781"/>
    </source>
</evidence>
<keyword evidence="13" id="KW-1185">Reference proteome</keyword>
<reference evidence="11 13" key="1">
    <citation type="journal article" date="2008" name="Science">
        <title>The Physcomitrella genome reveals evolutionary insights into the conquest of land by plants.</title>
        <authorList>
            <person name="Rensing S."/>
            <person name="Lang D."/>
            <person name="Zimmer A."/>
            <person name="Terry A."/>
            <person name="Salamov A."/>
            <person name="Shapiro H."/>
            <person name="Nishiyama T."/>
            <person name="Perroud P.-F."/>
            <person name="Lindquist E."/>
            <person name="Kamisugi Y."/>
            <person name="Tanahashi T."/>
            <person name="Sakakibara K."/>
            <person name="Fujita T."/>
            <person name="Oishi K."/>
            <person name="Shin-I T."/>
            <person name="Kuroki Y."/>
            <person name="Toyoda A."/>
            <person name="Suzuki Y."/>
            <person name="Hashimoto A."/>
            <person name="Yamaguchi K."/>
            <person name="Sugano A."/>
            <person name="Kohara Y."/>
            <person name="Fujiyama A."/>
            <person name="Anterola A."/>
            <person name="Aoki S."/>
            <person name="Ashton N."/>
            <person name="Barbazuk W.B."/>
            <person name="Barker E."/>
            <person name="Bennetzen J."/>
            <person name="Bezanilla M."/>
            <person name="Blankenship R."/>
            <person name="Cho S.H."/>
            <person name="Dutcher S."/>
            <person name="Estelle M."/>
            <person name="Fawcett J.A."/>
            <person name="Gundlach H."/>
            <person name="Hanada K."/>
            <person name="Heyl A."/>
            <person name="Hicks K.A."/>
            <person name="Hugh J."/>
            <person name="Lohr M."/>
            <person name="Mayer K."/>
            <person name="Melkozernov A."/>
            <person name="Murata T."/>
            <person name="Nelson D."/>
            <person name="Pils B."/>
            <person name="Prigge M."/>
            <person name="Reiss B."/>
            <person name="Renner T."/>
            <person name="Rombauts S."/>
            <person name="Rushton P."/>
            <person name="Sanderfoot A."/>
            <person name="Schween G."/>
            <person name="Shiu S.-H."/>
            <person name="Stueber K."/>
            <person name="Theodoulou F.L."/>
            <person name="Tu H."/>
            <person name="Van de Peer Y."/>
            <person name="Verrier P.J."/>
            <person name="Waters E."/>
            <person name="Wood A."/>
            <person name="Yang L."/>
            <person name="Cove D."/>
            <person name="Cuming A."/>
            <person name="Hasebe M."/>
            <person name="Lucas S."/>
            <person name="Mishler D.B."/>
            <person name="Reski R."/>
            <person name="Grigoriev I."/>
            <person name="Quatrano R.S."/>
            <person name="Boore J.L."/>
        </authorList>
    </citation>
    <scope>NUCLEOTIDE SEQUENCE [LARGE SCALE GENOMIC DNA]</scope>
    <source>
        <strain evidence="12 13">cv. Gransden 2004</strain>
    </source>
</reference>
<keyword evidence="10" id="KW-0732">Signal</keyword>
<evidence type="ECO:0000256" key="10">
    <source>
        <dbReference type="SAM" id="SignalP"/>
    </source>
</evidence>
<dbReference type="InterPro" id="IPR008389">
    <property type="entry name" value="ATPase_V0-cplx_e1/e2_su"/>
</dbReference>
<feature type="transmembrane region" description="Helical" evidence="9">
    <location>
        <begin position="36"/>
        <end position="56"/>
    </location>
</feature>
<dbReference type="STRING" id="3218.A0A2K1L6J2"/>
<keyword evidence="6 9" id="KW-1133">Transmembrane helix</keyword>
<accession>A0A2K1L6J2</accession>
<dbReference type="AlphaFoldDB" id="A0A2K1L6J2"/>
<organism evidence="11">
    <name type="scientific">Physcomitrium patens</name>
    <name type="common">Spreading-leaved earth moss</name>
    <name type="synonym">Physcomitrella patens</name>
    <dbReference type="NCBI Taxonomy" id="3218"/>
    <lineage>
        <taxon>Eukaryota</taxon>
        <taxon>Viridiplantae</taxon>
        <taxon>Streptophyta</taxon>
        <taxon>Embryophyta</taxon>
        <taxon>Bryophyta</taxon>
        <taxon>Bryophytina</taxon>
        <taxon>Bryopsida</taxon>
        <taxon>Funariidae</taxon>
        <taxon>Funariales</taxon>
        <taxon>Funariaceae</taxon>
        <taxon>Physcomitrium</taxon>
    </lineage>
</organism>